<proteinExistence type="inferred from homology"/>
<evidence type="ECO:0000256" key="6">
    <source>
        <dbReference type="ARBA" id="ARBA00022801"/>
    </source>
</evidence>
<evidence type="ECO:0000256" key="5">
    <source>
        <dbReference type="ARBA" id="ARBA00022786"/>
    </source>
</evidence>
<dbReference type="InterPro" id="IPR028889">
    <property type="entry name" value="USP"/>
</dbReference>
<evidence type="ECO:0000256" key="1">
    <source>
        <dbReference type="ARBA" id="ARBA00000707"/>
    </source>
</evidence>
<feature type="domain" description="USP" evidence="9">
    <location>
        <begin position="218"/>
        <end position="529"/>
    </location>
</feature>
<keyword evidence="4" id="KW-0645">Protease</keyword>
<feature type="region of interest" description="Disordered" evidence="8">
    <location>
        <begin position="102"/>
        <end position="146"/>
    </location>
</feature>
<evidence type="ECO:0000256" key="3">
    <source>
        <dbReference type="ARBA" id="ARBA00012759"/>
    </source>
</evidence>
<dbReference type="Proteomes" id="UP000186594">
    <property type="component" value="Unassembled WGS sequence"/>
</dbReference>
<sequence length="1109" mass="127451">MALDSPAGADPDTVPDPDAVPDTDPDPDQDPAADPDTVAAPHVGPDDAARFARIHMPLPPDLREEAFAAHTWHIPSWRNLDKRVLGPQFDAAGLKWYAARPAPRSPAPGAPCSSPSETTRVTTSPSSSRSSPQRTRPPAGTSASIASHHRFHLDETDWGYSRFCDAKRLFAPDDDHSPPLLAGEKINLSTFVRVVHDPTGILWHDFKDYSSKHETGHVGLRNQGATCYMNSILQSLYYTNMFRKAVFQIPTDKDEPTNSIALALQRVFYLLQSSSESVGTTELTRSFGWDSLDSFMQHDVQEFNRVLQDNLEGKMKNTVAENALAKLFVGKMKSFIKCVNVDFESSRAEDFWGMKDLLESFRDYIQVETLDGDNKYFAEGFGLQDAKKGVIFLDLPPVLHLQLKRFEYDMIKDTMIKINDRHEFPAEIDLDAFVRPETEQDFPFKYKLYGGDLHGGHYYALVKPDKDGQWFKYDDDRVTRATMAEVFDDNFGGDGPLSANTQSLMRHTFNRNITNKRYSNAYMLVYIREHYIDKVLSPVTENDIPAHLKQRLEQERIASEARRKEKEEAHLFMSVRVLQLVHFKQHQGFDLGLLEDSENNSETSLALKFKVPKVSTFLQFKQRFEQECDLSSLKFRFWICVNRQNKTVRPDIPILDSEDDSTMETLANRLTNGRVELRLWLETMPLEEQWQTNGSINHQNILIFCKCFDVVEQRLFGFGSFYVNRMSHIGDFAIKAKKALDWPDTTPIKIFEPLNLKSSFYEAELQDGDIICFQQILPDEETLMLQKDAKFTLAPQFYDFLINRVTVWFKPRFVDGDRLEEFTLALNKKMYYNAVANKVAEQLDVDPAFLRFTNAAGTNYHPSKVIKKSPTTTLQQILQPNYLQPILPMLYYEVLAMPLDEFETKRYMRLVFLPKGLSKEEHVDVLVSKNGSVTDAVQAMTEKLGLDVSPSDAFFKVYDVQSNKLFKQLALETPLSGIIEQQMLYIEFGDHDDQVLESTQLVRQIRCFHFQKEVSRTHGVPFNFPVVQGELFKDTKRRLQNRTKFDEKEFSRIKFTVVHSSSFGKLDYLEDDDLLWDRFTESTDFLGLDHVDKYKSSRYADRAAIHIRN</sequence>
<dbReference type="OrthoDB" id="289038at2759"/>
<dbReference type="CDD" id="cd02659">
    <property type="entry name" value="peptidase_C19C"/>
    <property type="match status" value="1"/>
</dbReference>
<dbReference type="STRING" id="1198029.A0A1U7LGN6"/>
<evidence type="ECO:0000256" key="2">
    <source>
        <dbReference type="ARBA" id="ARBA00009085"/>
    </source>
</evidence>
<evidence type="ECO:0000256" key="8">
    <source>
        <dbReference type="SAM" id="MobiDB-lite"/>
    </source>
</evidence>
<dbReference type="AlphaFoldDB" id="A0A1U7LGN6"/>
<dbReference type="PANTHER" id="PTHR24006:SF644">
    <property type="entry name" value="UBIQUITIN CARBOXYL-TERMINAL HYDROLASE 7"/>
    <property type="match status" value="1"/>
</dbReference>
<dbReference type="EC" id="3.4.19.12" evidence="3"/>
<comment type="catalytic activity">
    <reaction evidence="1">
        <text>Thiol-dependent hydrolysis of ester, thioester, amide, peptide and isopeptide bonds formed by the C-terminal Gly of ubiquitin (a 76-residue protein attached to proteins as an intracellular targeting signal).</text>
        <dbReference type="EC" id="3.4.19.12"/>
    </reaction>
</comment>
<dbReference type="InterPro" id="IPR018200">
    <property type="entry name" value="USP_CS"/>
</dbReference>
<feature type="compositionally biased region" description="Acidic residues" evidence="8">
    <location>
        <begin position="13"/>
        <end position="33"/>
    </location>
</feature>
<dbReference type="GO" id="GO:0004843">
    <property type="term" value="F:cysteine-type deubiquitinase activity"/>
    <property type="evidence" value="ECO:0007669"/>
    <property type="project" value="UniProtKB-EC"/>
</dbReference>
<dbReference type="Pfam" id="PF14533">
    <property type="entry name" value="USP7_C2"/>
    <property type="match status" value="1"/>
</dbReference>
<dbReference type="OMA" id="HTAHHRF"/>
<protein>
    <recommendedName>
        <fullName evidence="3">ubiquitinyl hydrolase 1</fullName>
        <ecNumber evidence="3">3.4.19.12</ecNumber>
    </recommendedName>
</protein>
<comment type="similarity">
    <text evidence="2">Belongs to the peptidase C19 family.</text>
</comment>
<comment type="caution">
    <text evidence="10">The sequence shown here is derived from an EMBL/GenBank/DDBJ whole genome shotgun (WGS) entry which is preliminary data.</text>
</comment>
<dbReference type="PANTHER" id="PTHR24006">
    <property type="entry name" value="UBIQUITIN CARBOXYL-TERMINAL HYDROLASE"/>
    <property type="match status" value="1"/>
</dbReference>
<dbReference type="Gene3D" id="3.90.70.10">
    <property type="entry name" value="Cysteine proteinases"/>
    <property type="match status" value="1"/>
</dbReference>
<dbReference type="PROSITE" id="PS00972">
    <property type="entry name" value="USP_1"/>
    <property type="match status" value="1"/>
</dbReference>
<dbReference type="InterPro" id="IPR038765">
    <property type="entry name" value="Papain-like_cys_pep_sf"/>
</dbReference>
<dbReference type="GO" id="GO:0016579">
    <property type="term" value="P:protein deubiquitination"/>
    <property type="evidence" value="ECO:0007669"/>
    <property type="project" value="InterPro"/>
</dbReference>
<dbReference type="GO" id="GO:0005829">
    <property type="term" value="C:cytosol"/>
    <property type="evidence" value="ECO:0007669"/>
    <property type="project" value="TreeGrafter"/>
</dbReference>
<keyword evidence="7" id="KW-0788">Thiol protease</keyword>
<keyword evidence="11" id="KW-1185">Reference proteome</keyword>
<dbReference type="SUPFAM" id="SSF54001">
    <property type="entry name" value="Cysteine proteinases"/>
    <property type="match status" value="1"/>
</dbReference>
<dbReference type="Gene3D" id="2.60.210.10">
    <property type="entry name" value="Apoptosis, Tumor Necrosis Factor Receptor Associated Protein 2, Chain A"/>
    <property type="match status" value="1"/>
</dbReference>
<dbReference type="Gene3D" id="3.10.20.90">
    <property type="entry name" value="Phosphatidylinositol 3-kinase Catalytic Subunit, Chain A, domain 1"/>
    <property type="match status" value="2"/>
</dbReference>
<name>A0A1U7LGN6_NEOID</name>
<dbReference type="InterPro" id="IPR024729">
    <property type="entry name" value="USP7_ICP0-binding_dom"/>
</dbReference>
<dbReference type="InterPro" id="IPR001394">
    <property type="entry name" value="Peptidase_C19_UCH"/>
</dbReference>
<dbReference type="PROSITE" id="PS50235">
    <property type="entry name" value="USP_3"/>
    <property type="match status" value="1"/>
</dbReference>
<dbReference type="EMBL" id="LXFE01004245">
    <property type="protein sequence ID" value="OLL21788.1"/>
    <property type="molecule type" value="Genomic_DNA"/>
</dbReference>
<dbReference type="GO" id="GO:0006508">
    <property type="term" value="P:proteolysis"/>
    <property type="evidence" value="ECO:0007669"/>
    <property type="project" value="UniProtKB-KW"/>
</dbReference>
<accession>A0A1U7LGN6</accession>
<reference evidence="10 11" key="1">
    <citation type="submission" date="2016-04" db="EMBL/GenBank/DDBJ databases">
        <title>Evolutionary innovation and constraint leading to complex multicellularity in the Ascomycota.</title>
        <authorList>
            <person name="Cisse O."/>
            <person name="Nguyen A."/>
            <person name="Hewitt D.A."/>
            <person name="Jedd G."/>
            <person name="Stajich J.E."/>
        </authorList>
    </citation>
    <scope>NUCLEOTIDE SEQUENCE [LARGE SCALE GENOMIC DNA]</scope>
    <source>
        <strain evidence="10 11">DAH-3</strain>
    </source>
</reference>
<feature type="compositionally biased region" description="Low complexity" evidence="8">
    <location>
        <begin position="110"/>
        <end position="138"/>
    </location>
</feature>
<keyword evidence="6 10" id="KW-0378">Hydrolase</keyword>
<organism evidence="10 11">
    <name type="scientific">Neolecta irregularis (strain DAH-3)</name>
    <dbReference type="NCBI Taxonomy" id="1198029"/>
    <lineage>
        <taxon>Eukaryota</taxon>
        <taxon>Fungi</taxon>
        <taxon>Dikarya</taxon>
        <taxon>Ascomycota</taxon>
        <taxon>Taphrinomycotina</taxon>
        <taxon>Neolectales</taxon>
        <taxon>Neolectaceae</taxon>
        <taxon>Neolecta</taxon>
    </lineage>
</organism>
<dbReference type="GO" id="GO:0031647">
    <property type="term" value="P:regulation of protein stability"/>
    <property type="evidence" value="ECO:0007669"/>
    <property type="project" value="TreeGrafter"/>
</dbReference>
<feature type="region of interest" description="Disordered" evidence="8">
    <location>
        <begin position="1"/>
        <end position="46"/>
    </location>
</feature>
<evidence type="ECO:0000313" key="11">
    <source>
        <dbReference type="Proteomes" id="UP000186594"/>
    </source>
</evidence>
<dbReference type="InterPro" id="IPR050164">
    <property type="entry name" value="Peptidase_C19"/>
</dbReference>
<dbReference type="Pfam" id="PF12436">
    <property type="entry name" value="USP7_ICP0_bdg"/>
    <property type="match status" value="1"/>
</dbReference>
<dbReference type="InterPro" id="IPR029346">
    <property type="entry name" value="USP_C"/>
</dbReference>
<dbReference type="Pfam" id="PF00443">
    <property type="entry name" value="UCH"/>
    <property type="match status" value="1"/>
</dbReference>
<feature type="compositionally biased region" description="Low complexity" evidence="8">
    <location>
        <begin position="1"/>
        <end position="12"/>
    </location>
</feature>
<evidence type="ECO:0000313" key="10">
    <source>
        <dbReference type="EMBL" id="OLL21788.1"/>
    </source>
</evidence>
<dbReference type="GO" id="GO:0005634">
    <property type="term" value="C:nucleus"/>
    <property type="evidence" value="ECO:0007669"/>
    <property type="project" value="TreeGrafter"/>
</dbReference>
<dbReference type="InterPro" id="IPR008974">
    <property type="entry name" value="TRAF-like"/>
</dbReference>
<keyword evidence="5" id="KW-0833">Ubl conjugation pathway</keyword>
<gene>
    <name evidence="10" type="ORF">NEOLI_000970</name>
</gene>
<evidence type="ECO:0000256" key="4">
    <source>
        <dbReference type="ARBA" id="ARBA00022670"/>
    </source>
</evidence>
<evidence type="ECO:0000259" key="9">
    <source>
        <dbReference type="PROSITE" id="PS50235"/>
    </source>
</evidence>
<evidence type="ECO:0000256" key="7">
    <source>
        <dbReference type="ARBA" id="ARBA00022807"/>
    </source>
</evidence>